<dbReference type="GO" id="GO:0000707">
    <property type="term" value="P:meiotic DNA recombinase assembly"/>
    <property type="evidence" value="ECO:0007669"/>
    <property type="project" value="TreeGrafter"/>
</dbReference>
<protein>
    <recommendedName>
        <fullName evidence="7">Rad51-like C-terminal domain-containing protein</fullName>
    </recommendedName>
</protein>
<dbReference type="GO" id="GO:0005524">
    <property type="term" value="F:ATP binding"/>
    <property type="evidence" value="ECO:0007669"/>
    <property type="project" value="UniProtKB-KW"/>
</dbReference>
<keyword evidence="3" id="KW-0227">DNA damage</keyword>
<dbReference type="AlphaFoldDB" id="A0A7R9G344"/>
<sequence>MEQCGSIGKILVTETRHCACPAKPRRRLDCQTSRAFSVLLARDSEVPTALAKTVECTTIQFQSLEYSISLVLVPTTLAKTVECTTIQFQSLEYSISLVLVPTVLAKTVERTTIQFQSLEYSISLVLVPTTLAKTVERTTIQFQSLEYSISLEENGVDRIVTFCQSIDDMLCSRRRMVIDRIVTFCPSMDVMLCSRRRMEDNCVDRIVTFCQSVDDMLGGGFPLQSLTELCGAPGSGKTQLCNANYLENLYEVYNDMKVFCYLAVTNLVELEQVHFVTDAVFPNADGRSPHGFTKN</sequence>
<dbReference type="Pfam" id="PF08423">
    <property type="entry name" value="Rad51"/>
    <property type="match status" value="1"/>
</dbReference>
<dbReference type="GO" id="GO:0000400">
    <property type="term" value="F:four-way junction DNA binding"/>
    <property type="evidence" value="ECO:0007669"/>
    <property type="project" value="TreeGrafter"/>
</dbReference>
<dbReference type="PANTHER" id="PTHR46239:SF1">
    <property type="entry name" value="DNA REPAIR PROTEIN RAD51 HOMOLOG 3"/>
    <property type="match status" value="1"/>
</dbReference>
<evidence type="ECO:0000256" key="5">
    <source>
        <dbReference type="ARBA" id="ARBA00023204"/>
    </source>
</evidence>
<evidence type="ECO:0000313" key="8">
    <source>
        <dbReference type="EMBL" id="CAD7265194.1"/>
    </source>
</evidence>
<dbReference type="InterPro" id="IPR052093">
    <property type="entry name" value="HR_Repair_Mediator"/>
</dbReference>
<dbReference type="GO" id="GO:0033065">
    <property type="term" value="C:Rad51C-XRCC3 complex"/>
    <property type="evidence" value="ECO:0007669"/>
    <property type="project" value="TreeGrafter"/>
</dbReference>
<name>A0A7R9G344_TIMSH</name>
<keyword evidence="6" id="KW-0539">Nucleus</keyword>
<proteinExistence type="predicted"/>
<dbReference type="GO" id="GO:0008821">
    <property type="term" value="F:crossover junction DNA endonuclease activity"/>
    <property type="evidence" value="ECO:0007669"/>
    <property type="project" value="TreeGrafter"/>
</dbReference>
<evidence type="ECO:0000256" key="1">
    <source>
        <dbReference type="ARBA" id="ARBA00004123"/>
    </source>
</evidence>
<keyword evidence="5" id="KW-0234">DNA repair</keyword>
<evidence type="ECO:0000259" key="7">
    <source>
        <dbReference type="Pfam" id="PF08423"/>
    </source>
</evidence>
<dbReference type="GO" id="GO:0033063">
    <property type="term" value="C:Rad51B-Rad51C-Rad51D-XRCC2 complex"/>
    <property type="evidence" value="ECO:0007669"/>
    <property type="project" value="TreeGrafter"/>
</dbReference>
<dbReference type="Gene3D" id="3.40.50.300">
    <property type="entry name" value="P-loop containing nucleotide triphosphate hydrolases"/>
    <property type="match status" value="1"/>
</dbReference>
<evidence type="ECO:0000256" key="6">
    <source>
        <dbReference type="ARBA" id="ARBA00023242"/>
    </source>
</evidence>
<gene>
    <name evidence="8" type="ORF">TSIB3V08_LOCUS9238</name>
</gene>
<feature type="domain" description="Rad51-like C-terminal" evidence="7">
    <location>
        <begin position="205"/>
        <end position="242"/>
    </location>
</feature>
<dbReference type="GO" id="GO:0007131">
    <property type="term" value="P:reciprocal meiotic recombination"/>
    <property type="evidence" value="ECO:0007669"/>
    <property type="project" value="TreeGrafter"/>
</dbReference>
<organism evidence="8">
    <name type="scientific">Timema shepardi</name>
    <name type="common">Walking stick</name>
    <dbReference type="NCBI Taxonomy" id="629360"/>
    <lineage>
        <taxon>Eukaryota</taxon>
        <taxon>Metazoa</taxon>
        <taxon>Ecdysozoa</taxon>
        <taxon>Arthropoda</taxon>
        <taxon>Hexapoda</taxon>
        <taxon>Insecta</taxon>
        <taxon>Pterygota</taxon>
        <taxon>Neoptera</taxon>
        <taxon>Polyneoptera</taxon>
        <taxon>Phasmatodea</taxon>
        <taxon>Timematodea</taxon>
        <taxon>Timematoidea</taxon>
        <taxon>Timematidae</taxon>
        <taxon>Timema</taxon>
    </lineage>
</organism>
<evidence type="ECO:0000256" key="4">
    <source>
        <dbReference type="ARBA" id="ARBA00022840"/>
    </source>
</evidence>
<evidence type="ECO:0000256" key="2">
    <source>
        <dbReference type="ARBA" id="ARBA00022741"/>
    </source>
</evidence>
<comment type="subcellular location">
    <subcellularLocation>
        <location evidence="1">Nucleus</location>
    </subcellularLocation>
</comment>
<dbReference type="InterPro" id="IPR013632">
    <property type="entry name" value="Rad51_C"/>
</dbReference>
<dbReference type="InterPro" id="IPR027417">
    <property type="entry name" value="P-loop_NTPase"/>
</dbReference>
<keyword evidence="4" id="KW-0067">ATP-binding</keyword>
<reference evidence="8" key="1">
    <citation type="submission" date="2020-11" db="EMBL/GenBank/DDBJ databases">
        <authorList>
            <person name="Tran Van P."/>
        </authorList>
    </citation>
    <scope>NUCLEOTIDE SEQUENCE</scope>
</reference>
<accession>A0A7R9G344</accession>
<dbReference type="GO" id="GO:0005657">
    <property type="term" value="C:replication fork"/>
    <property type="evidence" value="ECO:0007669"/>
    <property type="project" value="TreeGrafter"/>
</dbReference>
<dbReference type="SUPFAM" id="SSF52540">
    <property type="entry name" value="P-loop containing nucleoside triphosphate hydrolases"/>
    <property type="match status" value="1"/>
</dbReference>
<dbReference type="PANTHER" id="PTHR46239">
    <property type="entry name" value="DNA REPAIR PROTEIN RAD51 HOMOLOG 3 RAD51C"/>
    <property type="match status" value="1"/>
</dbReference>
<dbReference type="EMBL" id="OC005214">
    <property type="protein sequence ID" value="CAD7265194.1"/>
    <property type="molecule type" value="Genomic_DNA"/>
</dbReference>
<evidence type="ECO:0000256" key="3">
    <source>
        <dbReference type="ARBA" id="ARBA00022763"/>
    </source>
</evidence>
<keyword evidence="2" id="KW-0547">Nucleotide-binding</keyword>